<comment type="caution">
    <text evidence="2">The sequence shown here is derived from an EMBL/GenBank/DDBJ whole genome shotgun (WGS) entry which is preliminary data.</text>
</comment>
<dbReference type="InterPro" id="IPR054911">
    <property type="entry name" value="sulf_resp_HmcD"/>
</dbReference>
<evidence type="ECO:0000256" key="1">
    <source>
        <dbReference type="SAM" id="Phobius"/>
    </source>
</evidence>
<protein>
    <recommendedName>
        <fullName evidence="4">Hmc operon protein 4</fullName>
    </recommendedName>
</protein>
<reference evidence="2 3" key="1">
    <citation type="submission" date="2020-05" db="EMBL/GenBank/DDBJ databases">
        <title>Draft genome sequence of Desulfovibrio sp. strain HN2T.</title>
        <authorList>
            <person name="Ueno A."/>
            <person name="Tamazawa S."/>
            <person name="Tamamura S."/>
            <person name="Murakami T."/>
            <person name="Kiyama T."/>
            <person name="Inomata H."/>
            <person name="Amano Y."/>
            <person name="Miyakawa K."/>
            <person name="Tamaki H."/>
            <person name="Naganuma T."/>
            <person name="Kaneko K."/>
        </authorList>
    </citation>
    <scope>NUCLEOTIDE SEQUENCE [LARGE SCALE GENOMIC DNA]</scope>
    <source>
        <strain evidence="2 3">HN2</strain>
    </source>
</reference>
<feature type="transmembrane region" description="Helical" evidence="1">
    <location>
        <begin position="18"/>
        <end position="37"/>
    </location>
</feature>
<organism evidence="2 3">
    <name type="scientific">Desulfovibrio subterraneus</name>
    <dbReference type="NCBI Taxonomy" id="2718620"/>
    <lineage>
        <taxon>Bacteria</taxon>
        <taxon>Pseudomonadati</taxon>
        <taxon>Thermodesulfobacteriota</taxon>
        <taxon>Desulfovibrionia</taxon>
        <taxon>Desulfovibrionales</taxon>
        <taxon>Desulfovibrionaceae</taxon>
        <taxon>Desulfovibrio</taxon>
    </lineage>
</organism>
<dbReference type="EMBL" id="BLVO01000005">
    <property type="protein sequence ID" value="GFM32397.1"/>
    <property type="molecule type" value="Genomic_DNA"/>
</dbReference>
<gene>
    <name evidence="2" type="ORF">DSM101010T_07620</name>
</gene>
<keyword evidence="1" id="KW-0812">Transmembrane</keyword>
<name>A0A7J0BFC0_9BACT</name>
<dbReference type="NCBIfam" id="NF045712">
    <property type="entry name" value="sulf_resp_HmcD"/>
    <property type="match status" value="1"/>
</dbReference>
<evidence type="ECO:0000313" key="3">
    <source>
        <dbReference type="Proteomes" id="UP000503840"/>
    </source>
</evidence>
<dbReference type="Proteomes" id="UP000503840">
    <property type="component" value="Unassembled WGS sequence"/>
</dbReference>
<proteinExistence type="predicted"/>
<dbReference type="RefSeq" id="WP_174404103.1">
    <property type="nucleotide sequence ID" value="NZ_BLVO01000005.1"/>
</dbReference>
<keyword evidence="1" id="KW-0472">Membrane</keyword>
<sequence length="47" mass="5698">MEHIFYTLHDFMLHTKSIVYILMGLALVSFVGYWLFITGRDEKIRKY</sequence>
<keyword evidence="3" id="KW-1185">Reference proteome</keyword>
<dbReference type="AlphaFoldDB" id="A0A7J0BFC0"/>
<evidence type="ECO:0008006" key="4">
    <source>
        <dbReference type="Google" id="ProtNLM"/>
    </source>
</evidence>
<accession>A0A7J0BFC0</accession>
<keyword evidence="1" id="KW-1133">Transmembrane helix</keyword>
<evidence type="ECO:0000313" key="2">
    <source>
        <dbReference type="EMBL" id="GFM32397.1"/>
    </source>
</evidence>